<dbReference type="Pfam" id="PF00172">
    <property type="entry name" value="Zn_clus"/>
    <property type="match status" value="1"/>
</dbReference>
<accession>A0A364L058</accession>
<evidence type="ECO:0000256" key="5">
    <source>
        <dbReference type="SAM" id="MobiDB-lite"/>
    </source>
</evidence>
<comment type="caution">
    <text evidence="7">The sequence shown here is derived from an EMBL/GenBank/DDBJ whole genome shotgun (WGS) entry which is preliminary data.</text>
</comment>
<dbReference type="InterPro" id="IPR050987">
    <property type="entry name" value="AtrR-like"/>
</dbReference>
<dbReference type="CDD" id="cd00067">
    <property type="entry name" value="GAL4"/>
    <property type="match status" value="1"/>
</dbReference>
<dbReference type="RefSeq" id="XP_040733708.1">
    <property type="nucleotide sequence ID" value="XM_040877655.1"/>
</dbReference>
<feature type="domain" description="Zn(2)-C6 fungal-type" evidence="6">
    <location>
        <begin position="15"/>
        <end position="45"/>
    </location>
</feature>
<keyword evidence="2" id="KW-0238">DNA-binding</keyword>
<feature type="region of interest" description="Disordered" evidence="5">
    <location>
        <begin position="508"/>
        <end position="533"/>
    </location>
</feature>
<dbReference type="CDD" id="cd12148">
    <property type="entry name" value="fungal_TF_MHR"/>
    <property type="match status" value="1"/>
</dbReference>
<dbReference type="PANTHER" id="PTHR46910:SF33">
    <property type="entry name" value="ZN(II)2CYS6 TRANSCRIPTION FACTOR (EUROFUNG)"/>
    <property type="match status" value="1"/>
</dbReference>
<dbReference type="PROSITE" id="PS00463">
    <property type="entry name" value="ZN2_CY6_FUNGAL_1"/>
    <property type="match status" value="1"/>
</dbReference>
<keyword evidence="3" id="KW-0804">Transcription</keyword>
<sequence length="631" mass="71346">MDPPRKPMWSTHDPACSHCRVRKIRCGRERPRCTNCQRDNVSCDFSDTGKRVNHMKLLVNNFGELEERLTTIEKGVNKLIELSQSPQRSTPPEVLLASGQLSEKFHRHSETAGRYIIQIQDDGTEYYRGPCSLESLCCEFRTFIQEHTNDQRPRYAIPAGRPLNNEYPAVVDHIAAEQHLEPGTSEVLLGHACTLAKRMGLHQRLKSPSDGTPADYEERMKVFRSLFLRDKSLCISHSANCWLPSAHCSMYLDLGKRLSASKMGSMRLHLALLQEETSTILSSMQGPDSNLHGNATLKKLEKAFEEWLNEYAELNDPGSTVSIDLVMDLYACRLAALQHSSDSNHQTTLLSDARTICHLLCKKMELLEKMAISDIQALVNPSTDSKNLVENPSKQEIDRVIDQSAYPSFPLRSLAESFSCVGYFTIVKCILSTESEETCRGDLRLLQSVCQIFKKNELNTLEDNYTQKILRTFQALLAIVYNTKPELFQDQQPDFCEDIFLNSLVGQSDNPTSHSSSKTTISESPSPKSGFAKDNVQRYQSGIFDIESLSASMRQSPFDLNMLESFNFDGKMDFQDDTMAQLVAPLNKESGNKRPRLSTPETTMLPLTFSFPTDLNSPLMTEMQNTMQMWQ</sequence>
<evidence type="ECO:0000259" key="6">
    <source>
        <dbReference type="PROSITE" id="PS50048"/>
    </source>
</evidence>
<proteinExistence type="predicted"/>
<dbReference type="AlphaFoldDB" id="A0A364L058"/>
<dbReference type="GeneID" id="63794420"/>
<gene>
    <name evidence="7" type="ORF">BHQ10_005204</name>
</gene>
<keyword evidence="1" id="KW-0805">Transcription regulation</keyword>
<organism evidence="7 8">
    <name type="scientific">Talaromyces amestolkiae</name>
    <dbReference type="NCBI Taxonomy" id="1196081"/>
    <lineage>
        <taxon>Eukaryota</taxon>
        <taxon>Fungi</taxon>
        <taxon>Dikarya</taxon>
        <taxon>Ascomycota</taxon>
        <taxon>Pezizomycotina</taxon>
        <taxon>Eurotiomycetes</taxon>
        <taxon>Eurotiomycetidae</taxon>
        <taxon>Eurotiales</taxon>
        <taxon>Trichocomaceae</taxon>
        <taxon>Talaromyces</taxon>
        <taxon>Talaromyces sect. Talaromyces</taxon>
    </lineage>
</organism>
<dbReference type="OrthoDB" id="4310103at2759"/>
<dbReference type="SMART" id="SM00066">
    <property type="entry name" value="GAL4"/>
    <property type="match status" value="1"/>
</dbReference>
<keyword evidence="8" id="KW-1185">Reference proteome</keyword>
<dbReference type="PANTHER" id="PTHR46910">
    <property type="entry name" value="TRANSCRIPTION FACTOR PDR1"/>
    <property type="match status" value="1"/>
</dbReference>
<dbReference type="GO" id="GO:0003677">
    <property type="term" value="F:DNA binding"/>
    <property type="evidence" value="ECO:0007669"/>
    <property type="project" value="UniProtKB-KW"/>
</dbReference>
<protein>
    <recommendedName>
        <fullName evidence="6">Zn(2)-C6 fungal-type domain-containing protein</fullName>
    </recommendedName>
</protein>
<evidence type="ECO:0000256" key="3">
    <source>
        <dbReference type="ARBA" id="ARBA00023163"/>
    </source>
</evidence>
<feature type="compositionally biased region" description="Low complexity" evidence="5">
    <location>
        <begin position="511"/>
        <end position="529"/>
    </location>
</feature>
<keyword evidence="4" id="KW-0539">Nucleus</keyword>
<evidence type="ECO:0000256" key="1">
    <source>
        <dbReference type="ARBA" id="ARBA00023015"/>
    </source>
</evidence>
<dbReference type="SUPFAM" id="SSF57701">
    <property type="entry name" value="Zn2/Cys6 DNA-binding domain"/>
    <property type="match status" value="1"/>
</dbReference>
<dbReference type="GO" id="GO:0008270">
    <property type="term" value="F:zinc ion binding"/>
    <property type="evidence" value="ECO:0007669"/>
    <property type="project" value="InterPro"/>
</dbReference>
<evidence type="ECO:0000256" key="2">
    <source>
        <dbReference type="ARBA" id="ARBA00023125"/>
    </source>
</evidence>
<dbReference type="EMBL" id="MIKG01000009">
    <property type="protein sequence ID" value="RAO69192.1"/>
    <property type="molecule type" value="Genomic_DNA"/>
</dbReference>
<dbReference type="STRING" id="1196081.A0A364L058"/>
<evidence type="ECO:0000313" key="8">
    <source>
        <dbReference type="Proteomes" id="UP000249363"/>
    </source>
</evidence>
<dbReference type="GO" id="GO:0000981">
    <property type="term" value="F:DNA-binding transcription factor activity, RNA polymerase II-specific"/>
    <property type="evidence" value="ECO:0007669"/>
    <property type="project" value="InterPro"/>
</dbReference>
<dbReference type="PROSITE" id="PS50048">
    <property type="entry name" value="ZN2_CY6_FUNGAL_2"/>
    <property type="match status" value="1"/>
</dbReference>
<dbReference type="Gene3D" id="4.10.240.10">
    <property type="entry name" value="Zn(2)-C6 fungal-type DNA-binding domain"/>
    <property type="match status" value="1"/>
</dbReference>
<evidence type="ECO:0000313" key="7">
    <source>
        <dbReference type="EMBL" id="RAO69192.1"/>
    </source>
</evidence>
<dbReference type="InterPro" id="IPR036864">
    <property type="entry name" value="Zn2-C6_fun-type_DNA-bd_sf"/>
</dbReference>
<evidence type="ECO:0000256" key="4">
    <source>
        <dbReference type="ARBA" id="ARBA00023242"/>
    </source>
</evidence>
<dbReference type="Proteomes" id="UP000249363">
    <property type="component" value="Unassembled WGS sequence"/>
</dbReference>
<name>A0A364L058_TALAM</name>
<reference evidence="7 8" key="1">
    <citation type="journal article" date="2017" name="Biotechnol. Biofuels">
        <title>Differential beta-glucosidase expression as a function of carbon source availability in Talaromyces amestolkiae: a genomic and proteomic approach.</title>
        <authorList>
            <person name="de Eugenio L.I."/>
            <person name="Mendez-Liter J.A."/>
            <person name="Nieto-Dominguez M."/>
            <person name="Alonso L."/>
            <person name="Gil-Munoz J."/>
            <person name="Barriuso J."/>
            <person name="Prieto A."/>
            <person name="Martinez M.J."/>
        </authorList>
    </citation>
    <scope>NUCLEOTIDE SEQUENCE [LARGE SCALE GENOMIC DNA]</scope>
    <source>
        <strain evidence="7 8">CIB</strain>
    </source>
</reference>
<dbReference type="InterPro" id="IPR001138">
    <property type="entry name" value="Zn2Cys6_DnaBD"/>
</dbReference>